<dbReference type="SUPFAM" id="SSF46689">
    <property type="entry name" value="Homeodomain-like"/>
    <property type="match status" value="1"/>
</dbReference>
<organism evidence="4 5">
    <name type="scientific">Alkalicoccobacillus murimartini</name>
    <dbReference type="NCBI Taxonomy" id="171685"/>
    <lineage>
        <taxon>Bacteria</taxon>
        <taxon>Bacillati</taxon>
        <taxon>Bacillota</taxon>
        <taxon>Bacilli</taxon>
        <taxon>Bacillales</taxon>
        <taxon>Bacillaceae</taxon>
        <taxon>Alkalicoccobacillus</taxon>
    </lineage>
</organism>
<evidence type="ECO:0000256" key="2">
    <source>
        <dbReference type="ARBA" id="ARBA00023163"/>
    </source>
</evidence>
<keyword evidence="1" id="KW-0805">Transcription regulation</keyword>
<gene>
    <name evidence="4" type="ORF">J2S05_002467</name>
</gene>
<dbReference type="InterPro" id="IPR036271">
    <property type="entry name" value="Tet_transcr_reg_TetR-rel_C_sf"/>
</dbReference>
<dbReference type="Gene3D" id="1.10.357.10">
    <property type="entry name" value="Tetracycline Repressor, domain 2"/>
    <property type="match status" value="1"/>
</dbReference>
<dbReference type="EMBL" id="JAUSUA010000003">
    <property type="protein sequence ID" value="MDQ0207666.1"/>
    <property type="molecule type" value="Genomic_DNA"/>
</dbReference>
<dbReference type="Proteomes" id="UP001225034">
    <property type="component" value="Unassembled WGS sequence"/>
</dbReference>
<sequence>MTPRRGLTIAEIVNTAAAIADREGLKELSIGAVAKDLNIKPPSLYNHVRGLDELHDLLALNGCQTLYENLQQATEGYSKDEAVRRLSHAYIDFAKTHPGLYEAGSRSAADENVTLKEAQYKVVEVVLGVFYAYGIQEDHSIHLVRMFRSMLHGFVTLDASQGFGLPHDLRETQEIMIETFLQGIKGR</sequence>
<dbReference type="SUPFAM" id="SSF48498">
    <property type="entry name" value="Tetracyclin repressor-like, C-terminal domain"/>
    <property type="match status" value="1"/>
</dbReference>
<dbReference type="Pfam" id="PF13305">
    <property type="entry name" value="TetR_C_33"/>
    <property type="match status" value="1"/>
</dbReference>
<evidence type="ECO:0000313" key="4">
    <source>
        <dbReference type="EMBL" id="MDQ0207666.1"/>
    </source>
</evidence>
<keyword evidence="2" id="KW-0804">Transcription</keyword>
<proteinExistence type="predicted"/>
<dbReference type="InterPro" id="IPR009057">
    <property type="entry name" value="Homeodomain-like_sf"/>
</dbReference>
<accession>A0ABT9YII8</accession>
<protein>
    <submittedName>
        <fullName evidence="4">AcrR family transcriptional regulator</fullName>
    </submittedName>
</protein>
<feature type="domain" description="HTH-type transcriptional regulator MT1864/Rv1816-like C-terminal" evidence="3">
    <location>
        <begin position="84"/>
        <end position="180"/>
    </location>
</feature>
<dbReference type="InterPro" id="IPR025996">
    <property type="entry name" value="MT1864/Rv1816-like_C"/>
</dbReference>
<dbReference type="RefSeq" id="WP_306983136.1">
    <property type="nucleotide sequence ID" value="NZ_JAUSUA010000003.1"/>
</dbReference>
<comment type="caution">
    <text evidence="4">The sequence shown here is derived from an EMBL/GenBank/DDBJ whole genome shotgun (WGS) entry which is preliminary data.</text>
</comment>
<reference evidence="4 5" key="1">
    <citation type="submission" date="2023-07" db="EMBL/GenBank/DDBJ databases">
        <title>Genomic Encyclopedia of Type Strains, Phase IV (KMG-IV): sequencing the most valuable type-strain genomes for metagenomic binning, comparative biology and taxonomic classification.</title>
        <authorList>
            <person name="Goeker M."/>
        </authorList>
    </citation>
    <scope>NUCLEOTIDE SEQUENCE [LARGE SCALE GENOMIC DNA]</scope>
    <source>
        <strain evidence="4 5">DSM 19154</strain>
    </source>
</reference>
<name>A0ABT9YII8_9BACI</name>
<keyword evidence="5" id="KW-1185">Reference proteome</keyword>
<evidence type="ECO:0000313" key="5">
    <source>
        <dbReference type="Proteomes" id="UP001225034"/>
    </source>
</evidence>
<evidence type="ECO:0000256" key="1">
    <source>
        <dbReference type="ARBA" id="ARBA00023015"/>
    </source>
</evidence>
<dbReference type="Gene3D" id="1.10.10.60">
    <property type="entry name" value="Homeodomain-like"/>
    <property type="match status" value="1"/>
</dbReference>
<evidence type="ECO:0000259" key="3">
    <source>
        <dbReference type="Pfam" id="PF13305"/>
    </source>
</evidence>